<evidence type="ECO:0000256" key="2">
    <source>
        <dbReference type="ARBA" id="ARBA00023172"/>
    </source>
</evidence>
<dbReference type="InterPro" id="IPR050090">
    <property type="entry name" value="Tyrosine_recombinase_XerCD"/>
</dbReference>
<evidence type="ECO:0000259" key="3">
    <source>
        <dbReference type="PROSITE" id="PS51898"/>
    </source>
</evidence>
<dbReference type="PANTHER" id="PTHR30349">
    <property type="entry name" value="PHAGE INTEGRASE-RELATED"/>
    <property type="match status" value="1"/>
</dbReference>
<keyword evidence="5" id="KW-1185">Reference proteome</keyword>
<sequence>MNYAVNGIRSEEVAKKIFLHLNRFLDFFLINYGHDRISACLKRDVIGWQRHLCEQGLAASTVNNHLASFSAFTSWVCTQEPNMFPLGDPAKGIGELALPPLEPRVLTDDQVRSLKNICDRLERFHQLKGRRRSETAVRSNARPWRDRAIVFVLLSTGLRREELVRLNLEQVSPNTPVELRVARRARIMNVKGKGKTERIVFLSADARLALADYIEKERHLDEGPANAAVFLSARGIPARKKDGRLSKTSINQILNQIGRWHDAEIRDAERHISPLRPHDLRHTFAFQLARATGADAYELERRLGHRSGRYIQRYTNPPEDVSAGYVEEF</sequence>
<dbReference type="Gene3D" id="1.10.443.10">
    <property type="entry name" value="Intergrase catalytic core"/>
    <property type="match status" value="1"/>
</dbReference>
<dbReference type="SUPFAM" id="SSF56349">
    <property type="entry name" value="DNA breaking-rejoining enzymes"/>
    <property type="match status" value="1"/>
</dbReference>
<accession>A0ABY6Z1C6</accession>
<evidence type="ECO:0000313" key="5">
    <source>
        <dbReference type="Proteomes" id="UP001164803"/>
    </source>
</evidence>
<dbReference type="RefSeq" id="WP_268043831.1">
    <property type="nucleotide sequence ID" value="NZ_CP104064.1"/>
</dbReference>
<name>A0ABY6Z1C6_9BACL</name>
<reference evidence="4" key="1">
    <citation type="submission" date="2022-08" db="EMBL/GenBank/DDBJ databases">
        <title>Alicyclobacillus dauci DSM2870, complete genome.</title>
        <authorList>
            <person name="Wang Q."/>
            <person name="Cai R."/>
            <person name="Wang Z."/>
        </authorList>
    </citation>
    <scope>NUCLEOTIDE SEQUENCE</scope>
    <source>
        <strain evidence="4">DSM 28700</strain>
    </source>
</reference>
<feature type="domain" description="Tyr recombinase" evidence="3">
    <location>
        <begin position="101"/>
        <end position="327"/>
    </location>
</feature>
<keyword evidence="2" id="KW-0233">DNA recombination</keyword>
<gene>
    <name evidence="4" type="ORF">NZD86_20105</name>
</gene>
<dbReference type="EMBL" id="CP104064">
    <property type="protein sequence ID" value="WAH36487.1"/>
    <property type="molecule type" value="Genomic_DNA"/>
</dbReference>
<dbReference type="PANTHER" id="PTHR30349:SF81">
    <property type="entry name" value="TYROSINE RECOMBINASE XERC"/>
    <property type="match status" value="1"/>
</dbReference>
<dbReference type="InterPro" id="IPR002104">
    <property type="entry name" value="Integrase_catalytic"/>
</dbReference>
<protein>
    <submittedName>
        <fullName evidence="4">Tyrosine-type recombinase/integrase</fullName>
    </submittedName>
</protein>
<proteinExistence type="predicted"/>
<dbReference type="InterPro" id="IPR011010">
    <property type="entry name" value="DNA_brk_join_enz"/>
</dbReference>
<dbReference type="Gene3D" id="1.10.150.130">
    <property type="match status" value="1"/>
</dbReference>
<dbReference type="PROSITE" id="PS51898">
    <property type="entry name" value="TYR_RECOMBINASE"/>
    <property type="match status" value="1"/>
</dbReference>
<dbReference type="Proteomes" id="UP001164803">
    <property type="component" value="Chromosome"/>
</dbReference>
<keyword evidence="1" id="KW-0238">DNA-binding</keyword>
<organism evidence="4 5">
    <name type="scientific">Alicyclobacillus dauci</name>
    <dbReference type="NCBI Taxonomy" id="1475485"/>
    <lineage>
        <taxon>Bacteria</taxon>
        <taxon>Bacillati</taxon>
        <taxon>Bacillota</taxon>
        <taxon>Bacilli</taxon>
        <taxon>Bacillales</taxon>
        <taxon>Alicyclobacillaceae</taxon>
        <taxon>Alicyclobacillus</taxon>
    </lineage>
</organism>
<dbReference type="Pfam" id="PF00589">
    <property type="entry name" value="Phage_integrase"/>
    <property type="match status" value="1"/>
</dbReference>
<evidence type="ECO:0000256" key="1">
    <source>
        <dbReference type="ARBA" id="ARBA00023125"/>
    </source>
</evidence>
<evidence type="ECO:0000313" key="4">
    <source>
        <dbReference type="EMBL" id="WAH36487.1"/>
    </source>
</evidence>
<dbReference type="InterPro" id="IPR010998">
    <property type="entry name" value="Integrase_recombinase_N"/>
</dbReference>
<dbReference type="InterPro" id="IPR013762">
    <property type="entry name" value="Integrase-like_cat_sf"/>
</dbReference>